<dbReference type="Gene3D" id="3.20.20.30">
    <property type="entry name" value="Luciferase-like domain"/>
    <property type="match status" value="1"/>
</dbReference>
<dbReference type="RefSeq" id="WP_096290142.1">
    <property type="nucleotide sequence ID" value="NZ_FXEG02000005.1"/>
</dbReference>
<dbReference type="PANTHER" id="PTHR43244">
    <property type="match status" value="1"/>
</dbReference>
<organism evidence="3 4">
    <name type="scientific">Mycobacterium ahvazicum</name>
    <dbReference type="NCBI Taxonomy" id="1964395"/>
    <lineage>
        <taxon>Bacteria</taxon>
        <taxon>Bacillati</taxon>
        <taxon>Actinomycetota</taxon>
        <taxon>Actinomycetes</taxon>
        <taxon>Mycobacteriales</taxon>
        <taxon>Mycobacteriaceae</taxon>
        <taxon>Mycobacterium</taxon>
        <taxon>Mycobacterium simiae complex</taxon>
    </lineage>
</organism>
<dbReference type="Proteomes" id="UP000236318">
    <property type="component" value="Unassembled WGS sequence"/>
</dbReference>
<feature type="domain" description="Luciferase-like" evidence="2">
    <location>
        <begin position="51"/>
        <end position="347"/>
    </location>
</feature>
<reference evidence="3" key="1">
    <citation type="submission" date="2018-01" db="EMBL/GenBank/DDBJ databases">
        <authorList>
            <consortium name="Urmite Genomes"/>
        </authorList>
    </citation>
    <scope>NUCLEOTIDE SEQUENCE [LARGE SCALE GENOMIC DNA]</scope>
    <source>
        <strain evidence="3">AFP003</strain>
    </source>
</reference>
<gene>
    <name evidence="3" type="ORF">MAAFP003_4767</name>
</gene>
<dbReference type="AlphaFoldDB" id="A0A2K4YH05"/>
<dbReference type="InterPro" id="IPR036661">
    <property type="entry name" value="Luciferase-like_sf"/>
</dbReference>
<evidence type="ECO:0000313" key="4">
    <source>
        <dbReference type="Proteomes" id="UP000236318"/>
    </source>
</evidence>
<evidence type="ECO:0000256" key="1">
    <source>
        <dbReference type="ARBA" id="ARBA00023002"/>
    </source>
</evidence>
<dbReference type="CDD" id="cd01097">
    <property type="entry name" value="Tetrahydromethanopterin_reductase"/>
    <property type="match status" value="1"/>
</dbReference>
<dbReference type="Pfam" id="PF00296">
    <property type="entry name" value="Bac_luciferase"/>
    <property type="match status" value="1"/>
</dbReference>
<dbReference type="SUPFAM" id="SSF51679">
    <property type="entry name" value="Bacterial luciferase-like"/>
    <property type="match status" value="1"/>
</dbReference>
<dbReference type="InterPro" id="IPR011251">
    <property type="entry name" value="Luciferase-like_dom"/>
</dbReference>
<keyword evidence="1" id="KW-0560">Oxidoreductase</keyword>
<proteinExistence type="predicted"/>
<dbReference type="InterPro" id="IPR050564">
    <property type="entry name" value="F420-G6PD/mer"/>
</dbReference>
<dbReference type="OrthoDB" id="9775082at2"/>
<name>A0A2K4YH05_9MYCO</name>
<keyword evidence="4" id="KW-1185">Reference proteome</keyword>
<accession>A0A2K4YH05</accession>
<dbReference type="PANTHER" id="PTHR43244:SF1">
    <property type="entry name" value="5,10-METHYLENETETRAHYDROMETHANOPTERIN REDUCTASE"/>
    <property type="match status" value="1"/>
</dbReference>
<protein>
    <submittedName>
        <fullName evidence="3">LLM class flavin-dependent oxidoreductase</fullName>
    </submittedName>
</protein>
<sequence>MTALQLGVLHNTINSRFGPGPLVRADHIMALVTGSDSLWVGDHLNGVLPRSMWTPKHTGLAKIIPNIDAHLEPWTMLGHLASLSRIGRLRLGISVTDPGRRNPAVTAQAAATLHLLTKGRAILGIGTGEREGNEPYGVDWSKPVARFEEALATIRALWDSRGELINRDSPFFPLHNATFNVPPYKGAWPPVWIAANGPRMIRAAGKYADGWFPANITQPKTYGEKLTALRAAASDAGRNPDHITPAAIRFVITGRNWDDINEILDSDIAKIFMLASPAEAWARHGSQHPMGAEFTGVQDLVPQTIDEVTALRYATKVPKSLLQEQFAVGTPDEVVEQFAEWRDQGLRYLVVGNASAIQPSMTKGMATTRPYLKVIRGLKKL</sequence>
<comment type="caution">
    <text evidence="3">The sequence shown here is derived from an EMBL/GenBank/DDBJ whole genome shotgun (WGS) entry which is preliminary data.</text>
</comment>
<evidence type="ECO:0000313" key="3">
    <source>
        <dbReference type="EMBL" id="SOX56071.1"/>
    </source>
</evidence>
<dbReference type="GO" id="GO:0016705">
    <property type="term" value="F:oxidoreductase activity, acting on paired donors, with incorporation or reduction of molecular oxygen"/>
    <property type="evidence" value="ECO:0007669"/>
    <property type="project" value="InterPro"/>
</dbReference>
<dbReference type="EMBL" id="FXEG02000005">
    <property type="protein sequence ID" value="SOX56071.1"/>
    <property type="molecule type" value="Genomic_DNA"/>
</dbReference>
<evidence type="ECO:0000259" key="2">
    <source>
        <dbReference type="Pfam" id="PF00296"/>
    </source>
</evidence>